<accession>A0A3P7JL46</accession>
<gene>
    <name evidence="1" type="ORF">SVUK_LOCUS15577</name>
</gene>
<reference evidence="1 2" key="1">
    <citation type="submission" date="2018-11" db="EMBL/GenBank/DDBJ databases">
        <authorList>
            <consortium name="Pathogen Informatics"/>
        </authorList>
    </citation>
    <scope>NUCLEOTIDE SEQUENCE [LARGE SCALE GENOMIC DNA]</scope>
</reference>
<dbReference type="Proteomes" id="UP000270094">
    <property type="component" value="Unassembled WGS sequence"/>
</dbReference>
<protein>
    <submittedName>
        <fullName evidence="1">Uncharacterized protein</fullName>
    </submittedName>
</protein>
<dbReference type="AlphaFoldDB" id="A0A3P7JL46"/>
<organism evidence="1 2">
    <name type="scientific">Strongylus vulgaris</name>
    <name type="common">Blood worm</name>
    <dbReference type="NCBI Taxonomy" id="40348"/>
    <lineage>
        <taxon>Eukaryota</taxon>
        <taxon>Metazoa</taxon>
        <taxon>Ecdysozoa</taxon>
        <taxon>Nematoda</taxon>
        <taxon>Chromadorea</taxon>
        <taxon>Rhabditida</taxon>
        <taxon>Rhabditina</taxon>
        <taxon>Rhabditomorpha</taxon>
        <taxon>Strongyloidea</taxon>
        <taxon>Strongylidae</taxon>
        <taxon>Strongylus</taxon>
    </lineage>
</organism>
<keyword evidence="2" id="KW-1185">Reference proteome</keyword>
<sequence length="90" mass="10062">MACLHLSCRPQHCFHPFLFLASVVHDIGIEVRRRRLRGPGSLLVTSSRLVHPCNEHVSPSGSVAFLEDVLLREEPIPEFSVHLSSVLLVI</sequence>
<dbReference type="EMBL" id="UYYB01109110">
    <property type="protein sequence ID" value="VDM80579.1"/>
    <property type="molecule type" value="Genomic_DNA"/>
</dbReference>
<name>A0A3P7JL46_STRVU</name>
<evidence type="ECO:0000313" key="1">
    <source>
        <dbReference type="EMBL" id="VDM80579.1"/>
    </source>
</evidence>
<proteinExistence type="predicted"/>
<evidence type="ECO:0000313" key="2">
    <source>
        <dbReference type="Proteomes" id="UP000270094"/>
    </source>
</evidence>